<dbReference type="InterPro" id="IPR020080">
    <property type="entry name" value="OM_adhesin/peptidase_omptin"/>
</dbReference>
<gene>
    <name evidence="1" type="ORF">FXV83_21345</name>
</gene>
<sequence length="64" mass="7210">MSYLVTSNFSVGVGGRYWAMWTKKHSDTTCTGCGPDPISVDELGSEKYSMERWGTFLQASYKFN</sequence>
<dbReference type="AlphaFoldDB" id="A0A5S4YVX0"/>
<reference evidence="1 2" key="1">
    <citation type="submission" date="2019-08" db="EMBL/GenBank/DDBJ databases">
        <title>Bradyrhizobium hipponensis sp. nov., a rhizobium isolated from a Lupinus angustifolius root nodule in Tunisia.</title>
        <authorList>
            <person name="Off K."/>
            <person name="Rejili M."/>
            <person name="Mars M."/>
            <person name="Brachmann A."/>
            <person name="Marin M."/>
        </authorList>
    </citation>
    <scope>NUCLEOTIDE SEQUENCE [LARGE SCALE GENOMIC DNA]</scope>
    <source>
        <strain evidence="2">aSej3</strain>
    </source>
</reference>
<dbReference type="InterPro" id="IPR053724">
    <property type="entry name" value="OMP_A26_sf"/>
</dbReference>
<organism evidence="1 2">
    <name type="scientific">Bradyrhizobium hipponense</name>
    <dbReference type="NCBI Taxonomy" id="2605638"/>
    <lineage>
        <taxon>Bacteria</taxon>
        <taxon>Pseudomonadati</taxon>
        <taxon>Pseudomonadota</taxon>
        <taxon>Alphaproteobacteria</taxon>
        <taxon>Hyphomicrobiales</taxon>
        <taxon>Nitrobacteraceae</taxon>
        <taxon>Bradyrhizobium</taxon>
    </lineage>
</organism>
<name>A0A5S4YVX0_9BRAD</name>
<dbReference type="SUPFAM" id="SSF69917">
    <property type="entry name" value="OMPT-like"/>
    <property type="match status" value="1"/>
</dbReference>
<dbReference type="Proteomes" id="UP000324797">
    <property type="component" value="Unassembled WGS sequence"/>
</dbReference>
<dbReference type="RefSeq" id="WP_148741369.1">
    <property type="nucleotide sequence ID" value="NZ_VSTH01000070.1"/>
</dbReference>
<dbReference type="GO" id="GO:0004190">
    <property type="term" value="F:aspartic-type endopeptidase activity"/>
    <property type="evidence" value="ECO:0007669"/>
    <property type="project" value="InterPro"/>
</dbReference>
<comment type="caution">
    <text evidence="1">The sequence shown here is derived from an EMBL/GenBank/DDBJ whole genome shotgun (WGS) entry which is preliminary data.</text>
</comment>
<dbReference type="EMBL" id="VSTH01000070">
    <property type="protein sequence ID" value="TYO64549.1"/>
    <property type="molecule type" value="Genomic_DNA"/>
</dbReference>
<dbReference type="Gene3D" id="2.40.128.90">
    <property type="entry name" value="OMPT-like"/>
    <property type="match status" value="1"/>
</dbReference>
<evidence type="ECO:0000313" key="1">
    <source>
        <dbReference type="EMBL" id="TYO64549.1"/>
    </source>
</evidence>
<accession>A0A5S4YVX0</accession>
<keyword evidence="2" id="KW-1185">Reference proteome</keyword>
<protein>
    <submittedName>
        <fullName evidence="1">Uncharacterized protein</fullName>
    </submittedName>
</protein>
<evidence type="ECO:0000313" key="2">
    <source>
        <dbReference type="Proteomes" id="UP000324797"/>
    </source>
</evidence>
<proteinExistence type="predicted"/>